<organism evidence="3 4">
    <name type="scientific">Patella caerulea</name>
    <name type="common">Rayed Mediterranean limpet</name>
    <dbReference type="NCBI Taxonomy" id="87958"/>
    <lineage>
        <taxon>Eukaryota</taxon>
        <taxon>Metazoa</taxon>
        <taxon>Spiralia</taxon>
        <taxon>Lophotrochozoa</taxon>
        <taxon>Mollusca</taxon>
        <taxon>Gastropoda</taxon>
        <taxon>Patellogastropoda</taxon>
        <taxon>Patelloidea</taxon>
        <taxon>Patellidae</taxon>
        <taxon>Patella</taxon>
    </lineage>
</organism>
<dbReference type="Gene3D" id="1.10.238.10">
    <property type="entry name" value="EF-hand"/>
    <property type="match status" value="1"/>
</dbReference>
<dbReference type="PROSITE" id="PS50222">
    <property type="entry name" value="EF_HAND_2"/>
    <property type="match status" value="1"/>
</dbReference>
<name>A0AAN8G7F6_PATCE</name>
<dbReference type="Pfam" id="PF13499">
    <property type="entry name" value="EF-hand_7"/>
    <property type="match status" value="1"/>
</dbReference>
<keyword evidence="1" id="KW-0106">Calcium</keyword>
<evidence type="ECO:0000313" key="3">
    <source>
        <dbReference type="EMBL" id="KAK6167245.1"/>
    </source>
</evidence>
<proteinExistence type="predicted"/>
<dbReference type="PROSITE" id="PS00018">
    <property type="entry name" value="EF_HAND_1"/>
    <property type="match status" value="1"/>
</dbReference>
<dbReference type="AlphaFoldDB" id="A0AAN8G7F6"/>
<dbReference type="InterPro" id="IPR002048">
    <property type="entry name" value="EF_hand_dom"/>
</dbReference>
<dbReference type="GO" id="GO:0005509">
    <property type="term" value="F:calcium ion binding"/>
    <property type="evidence" value="ECO:0007669"/>
    <property type="project" value="InterPro"/>
</dbReference>
<evidence type="ECO:0000313" key="4">
    <source>
        <dbReference type="Proteomes" id="UP001347796"/>
    </source>
</evidence>
<evidence type="ECO:0000259" key="2">
    <source>
        <dbReference type="PROSITE" id="PS50222"/>
    </source>
</evidence>
<reference evidence="3 4" key="1">
    <citation type="submission" date="2024-01" db="EMBL/GenBank/DDBJ databases">
        <title>The genome of the rayed Mediterranean limpet Patella caerulea (Linnaeus, 1758).</title>
        <authorList>
            <person name="Anh-Thu Weber A."/>
            <person name="Halstead-Nussloch G."/>
        </authorList>
    </citation>
    <scope>NUCLEOTIDE SEQUENCE [LARGE SCALE GENOMIC DNA]</scope>
    <source>
        <strain evidence="3">AATW-2023a</strain>
        <tissue evidence="3">Whole specimen</tissue>
    </source>
</reference>
<evidence type="ECO:0000256" key="1">
    <source>
        <dbReference type="ARBA" id="ARBA00022837"/>
    </source>
</evidence>
<dbReference type="EMBL" id="JAZGQO010000018">
    <property type="protein sequence ID" value="KAK6167245.1"/>
    <property type="molecule type" value="Genomic_DNA"/>
</dbReference>
<sequence length="122" mass="13906">MARLCYPTGHISDNANARKLFARVDMDNDSSLSIQDFEGIFKRFDLNGDDKIERGEFVKHWAIEKLGTPPEAVNLFNNLDVNKDGVISHSPDLPFIFIWFDSDVNGQVNEAEFVVTWQKLTT</sequence>
<feature type="domain" description="EF-hand" evidence="2">
    <location>
        <begin position="32"/>
        <end position="67"/>
    </location>
</feature>
<dbReference type="InterPro" id="IPR011992">
    <property type="entry name" value="EF-hand-dom_pair"/>
</dbReference>
<protein>
    <recommendedName>
        <fullName evidence="2">EF-hand domain-containing protein</fullName>
    </recommendedName>
</protein>
<keyword evidence="4" id="KW-1185">Reference proteome</keyword>
<gene>
    <name evidence="3" type="ORF">SNE40_021323</name>
</gene>
<comment type="caution">
    <text evidence="3">The sequence shown here is derived from an EMBL/GenBank/DDBJ whole genome shotgun (WGS) entry which is preliminary data.</text>
</comment>
<accession>A0AAN8G7F6</accession>
<dbReference type="Proteomes" id="UP001347796">
    <property type="component" value="Unassembled WGS sequence"/>
</dbReference>
<dbReference type="InterPro" id="IPR018247">
    <property type="entry name" value="EF_Hand_1_Ca_BS"/>
</dbReference>
<dbReference type="SUPFAM" id="SSF47473">
    <property type="entry name" value="EF-hand"/>
    <property type="match status" value="1"/>
</dbReference>